<dbReference type="InterPro" id="IPR016796">
    <property type="entry name" value="UCP021774"/>
</dbReference>
<dbReference type="PIRSF" id="PIRSF021774">
    <property type="entry name" value="UCP021774"/>
    <property type="match status" value="1"/>
</dbReference>
<dbReference type="RefSeq" id="WP_009061368.1">
    <property type="nucleotide sequence ID" value="NZ_JAHXRZ010000002.1"/>
</dbReference>
<dbReference type="PANTHER" id="PTHR38342">
    <property type="entry name" value="SLR5037 PROTEIN"/>
    <property type="match status" value="1"/>
</dbReference>
<dbReference type="Pfam" id="PF03625">
    <property type="entry name" value="DUF302"/>
    <property type="match status" value="1"/>
</dbReference>
<feature type="domain" description="DUF302" evidence="1">
    <location>
        <begin position="33"/>
        <end position="95"/>
    </location>
</feature>
<dbReference type="PANTHER" id="PTHR38342:SF1">
    <property type="entry name" value="SLR5037 PROTEIN"/>
    <property type="match status" value="1"/>
</dbReference>
<evidence type="ECO:0000313" key="3">
    <source>
        <dbReference type="Proteomes" id="UP001161497"/>
    </source>
</evidence>
<dbReference type="CDD" id="cd14797">
    <property type="entry name" value="DUF302"/>
    <property type="match status" value="1"/>
</dbReference>
<dbReference type="Proteomes" id="UP001161497">
    <property type="component" value="Chromosome"/>
</dbReference>
<sequence>MLIEYESSKSIEALKEALEEKSKAKNFGVLTVHDISKTLEIKGFPISYQCLILEICSPKFARIVLEKNPEVSTALPCRIAIYEKKDKRIVATLSPRLLIEMFQAPQLYKIAEEVENILKEIMQEVV</sequence>
<protein>
    <recommendedName>
        <fullName evidence="1">DUF302 domain-containing protein</fullName>
    </recommendedName>
</protein>
<name>A0ABN8XFH9_9BACT</name>
<dbReference type="EMBL" id="OX458932">
    <property type="protein sequence ID" value="CAI9085284.1"/>
    <property type="molecule type" value="Genomic_DNA"/>
</dbReference>
<reference evidence="2" key="1">
    <citation type="submission" date="2023-03" db="EMBL/GenBank/DDBJ databases">
        <authorList>
            <person name="Cremers G."/>
            <person name="Picone N."/>
        </authorList>
    </citation>
    <scope>NUCLEOTIDE SEQUENCE</scope>
    <source>
        <strain evidence="2">Sample_alias</strain>
    </source>
</reference>
<dbReference type="Gene3D" id="3.30.310.70">
    <property type="entry name" value="TT1751-like domain"/>
    <property type="match status" value="1"/>
</dbReference>
<evidence type="ECO:0000259" key="1">
    <source>
        <dbReference type="Pfam" id="PF03625"/>
    </source>
</evidence>
<organism evidence="2 3">
    <name type="scientific">Candidatus Methylacidiphilum fumarolicum</name>
    <dbReference type="NCBI Taxonomy" id="591154"/>
    <lineage>
        <taxon>Bacteria</taxon>
        <taxon>Pseudomonadati</taxon>
        <taxon>Verrucomicrobiota</taxon>
        <taxon>Methylacidiphilae</taxon>
        <taxon>Methylacidiphilales</taxon>
        <taxon>Methylacidiphilaceae</taxon>
        <taxon>Methylacidiphilum (ex Ratnadevi et al. 2023)</taxon>
    </lineage>
</organism>
<dbReference type="InterPro" id="IPR005180">
    <property type="entry name" value="DUF302"/>
</dbReference>
<proteinExistence type="predicted"/>
<evidence type="ECO:0000313" key="2">
    <source>
        <dbReference type="EMBL" id="CAI9085284.1"/>
    </source>
</evidence>
<dbReference type="SUPFAM" id="SSF103247">
    <property type="entry name" value="TT1751-like"/>
    <property type="match status" value="1"/>
</dbReference>
<accession>A0ABN8XFH9</accession>
<dbReference type="InterPro" id="IPR035923">
    <property type="entry name" value="TT1751-like_sf"/>
</dbReference>
<gene>
    <name evidence="2" type="ORF">MFUM_0909</name>
</gene>
<keyword evidence="3" id="KW-1185">Reference proteome</keyword>